<gene>
    <name evidence="1" type="ORF">DC28_04695</name>
</gene>
<dbReference type="RefSeq" id="WP_037546410.1">
    <property type="nucleotide sequence ID" value="NZ_JNUP01000040.1"/>
</dbReference>
<organism evidence="1 2">
    <name type="scientific">Spirochaeta lutea</name>
    <dbReference type="NCBI Taxonomy" id="1480694"/>
    <lineage>
        <taxon>Bacteria</taxon>
        <taxon>Pseudomonadati</taxon>
        <taxon>Spirochaetota</taxon>
        <taxon>Spirochaetia</taxon>
        <taxon>Spirochaetales</taxon>
        <taxon>Spirochaetaceae</taxon>
        <taxon>Spirochaeta</taxon>
    </lineage>
</organism>
<accession>A0A098QZN3</accession>
<keyword evidence="2" id="KW-1185">Reference proteome</keyword>
<sequence length="65" mass="7945">MDTPIEFQQQMESQRDAIGEWLGEYLARIEWFITRLEENNTKREIMLKNRDRYDRNRKGAPRKDG</sequence>
<evidence type="ECO:0000313" key="2">
    <source>
        <dbReference type="Proteomes" id="UP000029692"/>
    </source>
</evidence>
<dbReference type="AlphaFoldDB" id="A0A098QZN3"/>
<dbReference type="STRING" id="1480694.DC28_04695"/>
<evidence type="ECO:0000313" key="1">
    <source>
        <dbReference type="EMBL" id="KGE73305.1"/>
    </source>
</evidence>
<reference evidence="1 2" key="1">
    <citation type="submission" date="2014-05" db="EMBL/GenBank/DDBJ databases">
        <title>De novo Genome Sequence of Spirocheata sp.</title>
        <authorList>
            <person name="Shivani Y."/>
            <person name="Subhash Y."/>
            <person name="Tushar L."/>
            <person name="Sasikala C."/>
            <person name="Ramana C.V."/>
        </authorList>
    </citation>
    <scope>NUCLEOTIDE SEQUENCE [LARGE SCALE GENOMIC DNA]</scope>
    <source>
        <strain evidence="1 2">JC230</strain>
    </source>
</reference>
<proteinExistence type="predicted"/>
<comment type="caution">
    <text evidence="1">The sequence shown here is derived from an EMBL/GenBank/DDBJ whole genome shotgun (WGS) entry which is preliminary data.</text>
</comment>
<protein>
    <submittedName>
        <fullName evidence="1">Uncharacterized protein</fullName>
    </submittedName>
</protein>
<name>A0A098QZN3_9SPIO</name>
<dbReference type="Proteomes" id="UP000029692">
    <property type="component" value="Unassembled WGS sequence"/>
</dbReference>
<dbReference type="EMBL" id="JNUP01000040">
    <property type="protein sequence ID" value="KGE73305.1"/>
    <property type="molecule type" value="Genomic_DNA"/>
</dbReference>